<feature type="domain" description="EamA" evidence="9">
    <location>
        <begin position="159"/>
        <end position="289"/>
    </location>
</feature>
<protein>
    <recommendedName>
        <fullName evidence="9">EamA domain-containing protein</fullName>
    </recommendedName>
</protein>
<evidence type="ECO:0000313" key="10">
    <source>
        <dbReference type="EMBL" id="KPK63180.1"/>
    </source>
</evidence>
<dbReference type="InterPro" id="IPR037185">
    <property type="entry name" value="EmrE-like"/>
</dbReference>
<proteinExistence type="inferred from homology"/>
<feature type="transmembrane region" description="Helical" evidence="8">
    <location>
        <begin position="81"/>
        <end position="98"/>
    </location>
</feature>
<dbReference type="EMBL" id="LJUJ01000017">
    <property type="protein sequence ID" value="KPK63180.1"/>
    <property type="molecule type" value="Genomic_DNA"/>
</dbReference>
<dbReference type="Pfam" id="PF00892">
    <property type="entry name" value="EamA"/>
    <property type="match status" value="2"/>
</dbReference>
<dbReference type="PANTHER" id="PTHR22911">
    <property type="entry name" value="ACYL-MALONYL CONDENSING ENZYME-RELATED"/>
    <property type="match status" value="1"/>
</dbReference>
<comment type="caution">
    <text evidence="10">The sequence shown here is derived from an EMBL/GenBank/DDBJ whole genome shotgun (WGS) entry which is preliminary data.</text>
</comment>
<evidence type="ECO:0000256" key="5">
    <source>
        <dbReference type="ARBA" id="ARBA00022692"/>
    </source>
</evidence>
<sequence length="310" mass="35044">MQQDLMERVRQHRLGIVYTTIAFFAWGVLPFYWKALQEVPTVEILAHRILWSFVFIFLVLAIRKRIKPRELLKNTRSRNSLIVTSLLIGLNWLTYVYAVNSDRIVEASMGYYINPLFSVFLGIVILKERLNLVQLSAFVLACTGVLYLTFEYGRFPWIAVLLAGAFGLYGLFKKTSNLESLPSLLIETMFLAPIALGIIIYQALITKGALFNSSPKIDLLLIFAGVATTLPLYWFAQGAKRIPLSSVGFLQYIAPTLMLFIGVFLYHETFTLAHVISFGFIWIALIMYSLTLMKTSRSSGGITKVERGAS</sequence>
<accession>A0A0S8FUH4</accession>
<feature type="transmembrane region" description="Helical" evidence="8">
    <location>
        <begin position="132"/>
        <end position="149"/>
    </location>
</feature>
<evidence type="ECO:0000256" key="7">
    <source>
        <dbReference type="ARBA" id="ARBA00023136"/>
    </source>
</evidence>
<feature type="transmembrane region" description="Helical" evidence="8">
    <location>
        <begin position="184"/>
        <end position="205"/>
    </location>
</feature>
<dbReference type="InterPro" id="IPR000620">
    <property type="entry name" value="EamA_dom"/>
</dbReference>
<dbReference type="STRING" id="1703779.AMJ83_08020"/>
<feature type="transmembrane region" description="Helical" evidence="8">
    <location>
        <begin position="272"/>
        <end position="290"/>
    </location>
</feature>
<evidence type="ECO:0000259" key="9">
    <source>
        <dbReference type="Pfam" id="PF00892"/>
    </source>
</evidence>
<dbReference type="InterPro" id="IPR004626">
    <property type="entry name" value="RarD"/>
</dbReference>
<keyword evidence="6 8" id="KW-1133">Transmembrane helix</keyword>
<keyword evidence="4" id="KW-1003">Cell membrane</keyword>
<dbReference type="GO" id="GO:0005886">
    <property type="term" value="C:plasma membrane"/>
    <property type="evidence" value="ECO:0007669"/>
    <property type="project" value="UniProtKB-SubCell"/>
</dbReference>
<evidence type="ECO:0000313" key="11">
    <source>
        <dbReference type="Proteomes" id="UP000051373"/>
    </source>
</evidence>
<feature type="domain" description="EamA" evidence="9">
    <location>
        <begin position="14"/>
        <end position="149"/>
    </location>
</feature>
<dbReference type="SUPFAM" id="SSF103481">
    <property type="entry name" value="Multidrug resistance efflux transporter EmrE"/>
    <property type="match status" value="2"/>
</dbReference>
<feature type="transmembrane region" description="Helical" evidence="8">
    <location>
        <begin position="104"/>
        <end position="125"/>
    </location>
</feature>
<dbReference type="AlphaFoldDB" id="A0A0S8FUH4"/>
<feature type="transmembrane region" description="Helical" evidence="8">
    <location>
        <begin position="247"/>
        <end position="266"/>
    </location>
</feature>
<dbReference type="Proteomes" id="UP000051373">
    <property type="component" value="Unassembled WGS sequence"/>
</dbReference>
<evidence type="ECO:0000256" key="4">
    <source>
        <dbReference type="ARBA" id="ARBA00022475"/>
    </source>
</evidence>
<keyword evidence="7 8" id="KW-0472">Membrane</keyword>
<dbReference type="PANTHER" id="PTHR22911:SF137">
    <property type="entry name" value="SOLUTE CARRIER FAMILY 35 MEMBER G2-RELATED"/>
    <property type="match status" value="1"/>
</dbReference>
<feature type="transmembrane region" description="Helical" evidence="8">
    <location>
        <begin position="12"/>
        <end position="33"/>
    </location>
</feature>
<organism evidence="10 11">
    <name type="scientific">candidate division WOR_3 bacterium SM23_42</name>
    <dbReference type="NCBI Taxonomy" id="1703779"/>
    <lineage>
        <taxon>Bacteria</taxon>
        <taxon>Bacteria division WOR-3</taxon>
    </lineage>
</organism>
<keyword evidence="5 8" id="KW-0812">Transmembrane</keyword>
<evidence type="ECO:0000256" key="1">
    <source>
        <dbReference type="ARBA" id="ARBA00004651"/>
    </source>
</evidence>
<reference evidence="10 11" key="1">
    <citation type="journal article" date="2015" name="Microbiome">
        <title>Genomic resolution of linkages in carbon, nitrogen, and sulfur cycling among widespread estuary sediment bacteria.</title>
        <authorList>
            <person name="Baker B.J."/>
            <person name="Lazar C.S."/>
            <person name="Teske A.P."/>
            <person name="Dick G.J."/>
        </authorList>
    </citation>
    <scope>NUCLEOTIDE SEQUENCE [LARGE SCALE GENOMIC DNA]</scope>
    <source>
        <strain evidence="10">SM23_42</strain>
    </source>
</reference>
<feature type="transmembrane region" description="Helical" evidence="8">
    <location>
        <begin position="217"/>
        <end position="235"/>
    </location>
</feature>
<evidence type="ECO:0000256" key="6">
    <source>
        <dbReference type="ARBA" id="ARBA00022989"/>
    </source>
</evidence>
<name>A0A0S8FUH4_UNCW3</name>
<comment type="subcellular location">
    <subcellularLocation>
        <location evidence="1">Cell membrane</location>
        <topology evidence="1">Multi-pass membrane protein</topology>
    </subcellularLocation>
</comment>
<evidence type="ECO:0000256" key="2">
    <source>
        <dbReference type="ARBA" id="ARBA00007362"/>
    </source>
</evidence>
<feature type="transmembrane region" description="Helical" evidence="8">
    <location>
        <begin position="155"/>
        <end position="172"/>
    </location>
</feature>
<gene>
    <name evidence="10" type="ORF">AMJ83_08020</name>
</gene>
<evidence type="ECO:0000256" key="8">
    <source>
        <dbReference type="SAM" id="Phobius"/>
    </source>
</evidence>
<keyword evidence="3" id="KW-0813">Transport</keyword>
<comment type="similarity">
    <text evidence="2">Belongs to the EamA transporter family.</text>
</comment>
<evidence type="ECO:0000256" key="3">
    <source>
        <dbReference type="ARBA" id="ARBA00022448"/>
    </source>
</evidence>
<dbReference type="NCBIfam" id="TIGR00688">
    <property type="entry name" value="rarD"/>
    <property type="match status" value="1"/>
</dbReference>
<feature type="transmembrane region" description="Helical" evidence="8">
    <location>
        <begin position="45"/>
        <end position="61"/>
    </location>
</feature>